<evidence type="ECO:0000313" key="3">
    <source>
        <dbReference type="EMBL" id="KAK2949589.1"/>
    </source>
</evidence>
<dbReference type="InterPro" id="IPR046985">
    <property type="entry name" value="IP5"/>
</dbReference>
<comment type="caution">
    <text evidence="3">The sequence shown here is derived from an EMBL/GenBank/DDBJ whole genome shotgun (WGS) entry which is preliminary data.</text>
</comment>
<dbReference type="InterPro" id="IPR048869">
    <property type="entry name" value="OCRL-1_2_ASH"/>
</dbReference>
<feature type="region of interest" description="Disordered" evidence="1">
    <location>
        <begin position="23"/>
        <end position="53"/>
    </location>
</feature>
<dbReference type="PANTHER" id="PTHR11200">
    <property type="entry name" value="INOSITOL 5-PHOSPHATASE"/>
    <property type="match status" value="1"/>
</dbReference>
<dbReference type="EMBL" id="JARBJD010000153">
    <property type="protein sequence ID" value="KAK2949589.1"/>
    <property type="molecule type" value="Genomic_DNA"/>
</dbReference>
<feature type="domain" description="Inositol polyphosphate-related phosphatase" evidence="2">
    <location>
        <begin position="150"/>
        <end position="608"/>
    </location>
</feature>
<dbReference type="GO" id="GO:0034485">
    <property type="term" value="F:phosphatidylinositol-3,4,5-trisphosphate 5-phosphatase activity"/>
    <property type="evidence" value="ECO:0007669"/>
    <property type="project" value="UniProtKB-EC"/>
</dbReference>
<dbReference type="SMART" id="SM00128">
    <property type="entry name" value="IPPc"/>
    <property type="match status" value="1"/>
</dbReference>
<dbReference type="Gene3D" id="3.60.10.10">
    <property type="entry name" value="Endonuclease/exonuclease/phosphatase"/>
    <property type="match status" value="2"/>
</dbReference>
<evidence type="ECO:0000259" key="2">
    <source>
        <dbReference type="SMART" id="SM00128"/>
    </source>
</evidence>
<feature type="compositionally biased region" description="Pro residues" evidence="1">
    <location>
        <begin position="420"/>
        <end position="440"/>
    </location>
</feature>
<feature type="region of interest" description="Disordered" evidence="1">
    <location>
        <begin position="651"/>
        <end position="713"/>
    </location>
</feature>
<gene>
    <name evidence="3" type="ORF">BLNAU_15449</name>
</gene>
<sequence>MSQPPSGQETPLFSTVTYTIDDRTREQLAKANKSPSNAPRRPPPAVPATATPFAKQTPVQQLEIFPIFKLLNMIDILKAVDSTNPSGHGHSEQIFQTGSLSSFLNKRVKPALNKAVGGQSWLNDITPSFKGNADTNATLSRLSFHFLKTKPTSLVIMTWNVNNCDPPPVSELVCLFKEMNFHGILSSNITSSSADSALLSHPPDLFAIGLQEVDLNIQGVMKGETVRSTLWSAAFQSALNQVFFPQQGSSDDNSAGVLGSFSVVAEKQFVGLFLVVYCLQHHRPAIDHVEIKTVGTGMMNAIGNKGGIAIRVKYYESVLCFVNAHLAAHQNKVALRNKDYREILNRTMFDPIKIHSSFELEHCQCSHKADENKDEIPFNQQLSLTKSNNLFFFGDLNYRIDMSTESVFDTILPICQTQAPPQPPTRPPPQTPIRPAPSQPPTASISPIVTANPLSSMQPSRKPRPAVVEPEPTPTIVPSKSEIVNILLPHDQLNKQRIEGKSFRLFEEGPITFLPTYKYEKRSVEYQGQALFRTYFAQKKSSAHSTPISVSHSAPISPGITPTPGDQQAANANFMKAVKKVRSPAWCDRILWFSGRGLEELGPIPGAETQDDDNLIELTQETHIQPEQPNHEHNATHNLSHIETQQAPDDSLIDFGDLFGSTFTAPIPQRPPPPSTAEANPLISFTPPNSPPPPTSHSDSESDHTPRDGPSSGFVLETAELATPINPYATHSQPDSARVSPQKHLTVDRLDSAKLASATPSLTPQPPGQPTQAGQAKQLIFNQKDNEFIMPIRQLAYQRADSSVMSDHRPVFSVFTVDAYVNDEERITHCIQERMKESDRTLNETIANTTLSTTELHFNSVSYGQSVIRELEFRNDGRTITANFSFVDPTVELSNSGTGSTVPPSPFIITCSPSAGSLPPLHTVTLRIKVSINPDALAAVRKMENGTHEQICIIHVEGGKDHFVSIIPQPVESCLGLCPDTHGVLVEDTSSTDDFLSFVTTLTEQSQKAMSDPNQPRFVPLVARPLSTTLLSNPSAPPDGKNAVPVELFRVCSVFSQTLLESHHNPSPFFFAVQNVYLHIIRTFPPKPITRTNTQTSGSSFFSSLFGKKDKPKPTSLSGRIEERLADCPLAFLTLPPAEAWLSSVNGLNELVSALDEGTPLNSANDQNELHQNPDSSTFGELLLHTIFLIVSSFQTPLITPLIIPTLITILDNPNPSVIWILSLLPKPNQTILSFLVSFLRNLLSVLSRIPQPTASTPLSHPFVLPTFDRVKAILIGLFTRAAFKWKPVSYSNTEQSTIVFLELFIQFLLDGA</sequence>
<feature type="compositionally biased region" description="Low complexity" evidence="1">
    <location>
        <begin position="465"/>
        <end position="474"/>
    </location>
</feature>
<organism evidence="3 4">
    <name type="scientific">Blattamonas nauphoetae</name>
    <dbReference type="NCBI Taxonomy" id="2049346"/>
    <lineage>
        <taxon>Eukaryota</taxon>
        <taxon>Metamonada</taxon>
        <taxon>Preaxostyla</taxon>
        <taxon>Oxymonadida</taxon>
        <taxon>Blattamonas</taxon>
    </lineage>
</organism>
<accession>A0ABQ9XDV9</accession>
<dbReference type="PANTHER" id="PTHR11200:SF300">
    <property type="entry name" value="TYPE II INOSITOL 1,4,5-TRISPHOSPHATE 5-PHOSPHATASE"/>
    <property type="match status" value="1"/>
</dbReference>
<name>A0ABQ9XDV9_9EUKA</name>
<dbReference type="InterPro" id="IPR036691">
    <property type="entry name" value="Endo/exonu/phosph_ase_sf"/>
</dbReference>
<dbReference type="Pfam" id="PF22669">
    <property type="entry name" value="Exo_endo_phos2"/>
    <property type="match status" value="2"/>
</dbReference>
<dbReference type="Proteomes" id="UP001281761">
    <property type="component" value="Unassembled WGS sequence"/>
</dbReference>
<dbReference type="InterPro" id="IPR013783">
    <property type="entry name" value="Ig-like_fold"/>
</dbReference>
<keyword evidence="4" id="KW-1185">Reference proteome</keyword>
<dbReference type="Pfam" id="PF21310">
    <property type="entry name" value="OCRL-like_ASH"/>
    <property type="match status" value="1"/>
</dbReference>
<dbReference type="InterPro" id="IPR000300">
    <property type="entry name" value="IPPc"/>
</dbReference>
<dbReference type="SUPFAM" id="SSF56219">
    <property type="entry name" value="DNase I-like"/>
    <property type="match status" value="1"/>
</dbReference>
<feature type="region of interest" description="Disordered" evidence="1">
    <location>
        <begin position="416"/>
        <end position="474"/>
    </location>
</feature>
<dbReference type="EC" id="3.1.3.86" evidence="3"/>
<proteinExistence type="predicted"/>
<evidence type="ECO:0000256" key="1">
    <source>
        <dbReference type="SAM" id="MobiDB-lite"/>
    </source>
</evidence>
<keyword evidence="3" id="KW-0378">Hydrolase</keyword>
<dbReference type="Gene3D" id="2.60.40.10">
    <property type="entry name" value="Immunoglobulins"/>
    <property type="match status" value="1"/>
</dbReference>
<reference evidence="3 4" key="1">
    <citation type="journal article" date="2022" name="bioRxiv">
        <title>Genomics of Preaxostyla Flagellates Illuminates Evolutionary Transitions and the Path Towards Mitochondrial Loss.</title>
        <authorList>
            <person name="Novak L.V.F."/>
            <person name="Treitli S.C."/>
            <person name="Pyrih J."/>
            <person name="Halakuc P."/>
            <person name="Pipaliya S.V."/>
            <person name="Vacek V."/>
            <person name="Brzon O."/>
            <person name="Soukal P."/>
            <person name="Eme L."/>
            <person name="Dacks J.B."/>
            <person name="Karnkowska A."/>
            <person name="Elias M."/>
            <person name="Hampl V."/>
        </authorList>
    </citation>
    <scope>NUCLEOTIDE SEQUENCE [LARGE SCALE GENOMIC DNA]</scope>
    <source>
        <strain evidence="3">NAU3</strain>
        <tissue evidence="3">Gut</tissue>
    </source>
</reference>
<feature type="compositionally biased region" description="Basic and acidic residues" evidence="1">
    <location>
        <begin position="698"/>
        <end position="707"/>
    </location>
</feature>
<evidence type="ECO:0000313" key="4">
    <source>
        <dbReference type="Proteomes" id="UP001281761"/>
    </source>
</evidence>
<protein>
    <submittedName>
        <fullName evidence="3">Inositol polyphosphate 5-phosphatase OCRL</fullName>
        <ecNumber evidence="3">3.1.3.86</ecNumber>
    </submittedName>
</protein>
<feature type="compositionally biased region" description="Polar residues" evidence="1">
    <location>
        <begin position="443"/>
        <end position="459"/>
    </location>
</feature>